<reference evidence="2" key="2">
    <citation type="journal article" date="2021" name="Microbiome">
        <title>Successional dynamics and alternative stable states in a saline activated sludge microbial community over 9 years.</title>
        <authorList>
            <person name="Wang Y."/>
            <person name="Ye J."/>
            <person name="Ju F."/>
            <person name="Liu L."/>
            <person name="Boyd J.A."/>
            <person name="Deng Y."/>
            <person name="Parks D.H."/>
            <person name="Jiang X."/>
            <person name="Yin X."/>
            <person name="Woodcroft B.J."/>
            <person name="Tyson G.W."/>
            <person name="Hugenholtz P."/>
            <person name="Polz M.F."/>
            <person name="Zhang T."/>
        </authorList>
    </citation>
    <scope>NUCLEOTIDE SEQUENCE</scope>
    <source>
        <strain evidence="2">HKST-UBA16</strain>
    </source>
</reference>
<dbReference type="EMBL" id="JAGQLM010000065">
    <property type="protein sequence ID" value="MCA9375021.1"/>
    <property type="molecule type" value="Genomic_DNA"/>
</dbReference>
<accession>A0A955HZ58</accession>
<name>A0A955HZ58_9BACT</name>
<organism evidence="2 3">
    <name type="scientific">Candidatus Dojkabacteria bacterium</name>
    <dbReference type="NCBI Taxonomy" id="2099670"/>
    <lineage>
        <taxon>Bacteria</taxon>
        <taxon>Candidatus Dojkabacteria</taxon>
    </lineage>
</organism>
<feature type="compositionally biased region" description="Basic and acidic residues" evidence="1">
    <location>
        <begin position="83"/>
        <end position="98"/>
    </location>
</feature>
<proteinExistence type="predicted"/>
<feature type="compositionally biased region" description="Low complexity" evidence="1">
    <location>
        <begin position="1"/>
        <end position="22"/>
    </location>
</feature>
<gene>
    <name evidence="2" type="ORF">KC622_01680</name>
</gene>
<feature type="compositionally biased region" description="Low complexity" evidence="1">
    <location>
        <begin position="58"/>
        <end position="75"/>
    </location>
</feature>
<sequence length="326" mass="34522">MDSTPKTPADDSTSTSSGSAVSFAYPTMSDKKDDSAQSTPTSPSPTHNDYSVSDDSGDSASNKSNDSSATQASSSPPVGNESKSTKPDDLEKQFEDKVSSVPPVVPAQSEISASENESKKGNQAKKDPEKHGFGGLKALAKKLSGLKDEFVEEVGQDSKPENQNDVSKPMDTPQDLPEPAKEIENDVAPLDVSDEKSDADSSQNHSDQHEQVPVIPVNSVEMDNQPKDIGRNVVSMPAPLKKSDDLVSTPMVDNSLDSETSKPKDEKSFSDEPDVNNMLSQLSSLGSKGVNIEDANVDKNNQASEELGTLSVQNASGNMASTDSDD</sequence>
<feature type="compositionally biased region" description="Basic and acidic residues" evidence="1">
    <location>
        <begin position="259"/>
        <end position="270"/>
    </location>
</feature>
<protein>
    <submittedName>
        <fullName evidence="2">Uncharacterized protein</fullName>
    </submittedName>
</protein>
<comment type="caution">
    <text evidence="2">The sequence shown here is derived from an EMBL/GenBank/DDBJ whole genome shotgun (WGS) entry which is preliminary data.</text>
</comment>
<dbReference type="Proteomes" id="UP000748332">
    <property type="component" value="Unassembled WGS sequence"/>
</dbReference>
<feature type="non-terminal residue" evidence="2">
    <location>
        <position position="326"/>
    </location>
</feature>
<reference evidence="2" key="1">
    <citation type="submission" date="2020-04" db="EMBL/GenBank/DDBJ databases">
        <authorList>
            <person name="Zhang T."/>
        </authorList>
    </citation>
    <scope>NUCLEOTIDE SEQUENCE</scope>
    <source>
        <strain evidence="2">HKST-UBA16</strain>
    </source>
</reference>
<feature type="region of interest" description="Disordered" evidence="1">
    <location>
        <begin position="1"/>
        <end position="279"/>
    </location>
</feature>
<feature type="region of interest" description="Disordered" evidence="1">
    <location>
        <begin position="303"/>
        <end position="326"/>
    </location>
</feature>
<evidence type="ECO:0000313" key="2">
    <source>
        <dbReference type="EMBL" id="MCA9375021.1"/>
    </source>
</evidence>
<evidence type="ECO:0000313" key="3">
    <source>
        <dbReference type="Proteomes" id="UP000748332"/>
    </source>
</evidence>
<feature type="compositionally biased region" description="Basic and acidic residues" evidence="1">
    <location>
        <begin position="116"/>
        <end position="132"/>
    </location>
</feature>
<evidence type="ECO:0000256" key="1">
    <source>
        <dbReference type="SAM" id="MobiDB-lite"/>
    </source>
</evidence>
<dbReference type="AlphaFoldDB" id="A0A955HZ58"/>